<dbReference type="SMART" id="SM00448">
    <property type="entry name" value="REC"/>
    <property type="match status" value="1"/>
</dbReference>
<name>A0A327NR62_9BACT</name>
<proteinExistence type="predicted"/>
<evidence type="ECO:0000259" key="2">
    <source>
        <dbReference type="PROSITE" id="PS50110"/>
    </source>
</evidence>
<dbReference type="OrthoDB" id="962786at2"/>
<evidence type="ECO:0000313" key="3">
    <source>
        <dbReference type="EMBL" id="RAI77860.1"/>
    </source>
</evidence>
<dbReference type="AlphaFoldDB" id="A0A327NR62"/>
<gene>
    <name evidence="3" type="ORF">HMF3257_33775</name>
</gene>
<organism evidence="3 4">
    <name type="scientific">Spirosoma telluris</name>
    <dbReference type="NCBI Taxonomy" id="2183553"/>
    <lineage>
        <taxon>Bacteria</taxon>
        <taxon>Pseudomonadati</taxon>
        <taxon>Bacteroidota</taxon>
        <taxon>Cytophagia</taxon>
        <taxon>Cytophagales</taxon>
        <taxon>Cytophagaceae</taxon>
        <taxon>Spirosoma</taxon>
    </lineage>
</organism>
<dbReference type="EMBL" id="QLII01000001">
    <property type="protein sequence ID" value="RAI77860.1"/>
    <property type="molecule type" value="Genomic_DNA"/>
</dbReference>
<protein>
    <submittedName>
        <fullName evidence="3">Response regulator</fullName>
    </submittedName>
</protein>
<dbReference type="Proteomes" id="UP000249016">
    <property type="component" value="Unassembled WGS sequence"/>
</dbReference>
<keyword evidence="4" id="KW-1185">Reference proteome</keyword>
<dbReference type="InterPro" id="IPR011006">
    <property type="entry name" value="CheY-like_superfamily"/>
</dbReference>
<feature type="domain" description="Response regulatory" evidence="2">
    <location>
        <begin position="6"/>
        <end position="129"/>
    </location>
</feature>
<accession>A0A327NR62</accession>
<evidence type="ECO:0000256" key="1">
    <source>
        <dbReference type="PROSITE-ProRule" id="PRU00169"/>
    </source>
</evidence>
<dbReference type="GO" id="GO:0000160">
    <property type="term" value="P:phosphorelay signal transduction system"/>
    <property type="evidence" value="ECO:0007669"/>
    <property type="project" value="InterPro"/>
</dbReference>
<evidence type="ECO:0000313" key="4">
    <source>
        <dbReference type="Proteomes" id="UP000249016"/>
    </source>
</evidence>
<dbReference type="PROSITE" id="PS50110">
    <property type="entry name" value="RESPONSE_REGULATORY"/>
    <property type="match status" value="1"/>
</dbReference>
<dbReference type="InterPro" id="IPR001789">
    <property type="entry name" value="Sig_transdc_resp-reg_receiver"/>
</dbReference>
<keyword evidence="1" id="KW-0597">Phosphoprotein</keyword>
<feature type="modified residue" description="4-aspartylphosphate" evidence="1">
    <location>
        <position position="61"/>
    </location>
</feature>
<reference evidence="3 4" key="1">
    <citation type="submission" date="2018-06" db="EMBL/GenBank/DDBJ databases">
        <title>Spirosoma sp. HMF3257 Genome sequencing and assembly.</title>
        <authorList>
            <person name="Kang H."/>
            <person name="Cha I."/>
            <person name="Kim H."/>
            <person name="Kang J."/>
            <person name="Joh K."/>
        </authorList>
    </citation>
    <scope>NUCLEOTIDE SEQUENCE [LARGE SCALE GENOMIC DNA]</scope>
    <source>
        <strain evidence="3 4">HMF3257</strain>
    </source>
</reference>
<dbReference type="Gene3D" id="3.40.50.2300">
    <property type="match status" value="1"/>
</dbReference>
<dbReference type="SUPFAM" id="SSF52172">
    <property type="entry name" value="CheY-like"/>
    <property type="match status" value="1"/>
</dbReference>
<dbReference type="Pfam" id="PF00072">
    <property type="entry name" value="Response_reg"/>
    <property type="match status" value="1"/>
</dbReference>
<dbReference type="RefSeq" id="WP_111348949.1">
    <property type="nucleotide sequence ID" value="NZ_QLII01000001.1"/>
</dbReference>
<sequence>MQPKFLILLVDDDRLLVDILRKASQVSFPEASFIQVFSASEAISYIHALDDKWGPKLILLDIDLGATLNGFNLLAFLRTHTEARFLPIVMLTVDELPTTIGTAYTVGVSSFTVKPASFEGWKNYFATLKLYWFSTVTIPPIRFRKLNYWK</sequence>
<comment type="caution">
    <text evidence="3">The sequence shown here is derived from an EMBL/GenBank/DDBJ whole genome shotgun (WGS) entry which is preliminary data.</text>
</comment>